<evidence type="ECO:0000256" key="1">
    <source>
        <dbReference type="SAM" id="MobiDB-lite"/>
    </source>
</evidence>
<reference evidence="2 3" key="1">
    <citation type="journal article" date="2021" name="BMC Biol.">
        <title>Horizontally acquired antibacterial genes associated with adaptive radiation of ladybird beetles.</title>
        <authorList>
            <person name="Li H.S."/>
            <person name="Tang X.F."/>
            <person name="Huang Y.H."/>
            <person name="Xu Z.Y."/>
            <person name="Chen M.L."/>
            <person name="Du X.Y."/>
            <person name="Qiu B.Y."/>
            <person name="Chen P.T."/>
            <person name="Zhang W."/>
            <person name="Slipinski A."/>
            <person name="Escalona H.E."/>
            <person name="Waterhouse R.M."/>
            <person name="Zwick A."/>
            <person name="Pang H."/>
        </authorList>
    </citation>
    <scope>NUCLEOTIDE SEQUENCE [LARGE SCALE GENOMIC DNA]</scope>
    <source>
        <strain evidence="2">SYSU2018</strain>
    </source>
</reference>
<name>A0ABD2NR56_9CUCU</name>
<accession>A0ABD2NR56</accession>
<feature type="compositionally biased region" description="Basic and acidic residues" evidence="1">
    <location>
        <begin position="57"/>
        <end position="68"/>
    </location>
</feature>
<keyword evidence="3" id="KW-1185">Reference proteome</keyword>
<proteinExistence type="predicted"/>
<organism evidence="2 3">
    <name type="scientific">Cryptolaemus montrouzieri</name>
    <dbReference type="NCBI Taxonomy" id="559131"/>
    <lineage>
        <taxon>Eukaryota</taxon>
        <taxon>Metazoa</taxon>
        <taxon>Ecdysozoa</taxon>
        <taxon>Arthropoda</taxon>
        <taxon>Hexapoda</taxon>
        <taxon>Insecta</taxon>
        <taxon>Pterygota</taxon>
        <taxon>Neoptera</taxon>
        <taxon>Endopterygota</taxon>
        <taxon>Coleoptera</taxon>
        <taxon>Polyphaga</taxon>
        <taxon>Cucujiformia</taxon>
        <taxon>Coccinelloidea</taxon>
        <taxon>Coccinellidae</taxon>
        <taxon>Scymninae</taxon>
        <taxon>Scymnini</taxon>
        <taxon>Cryptolaemus</taxon>
    </lineage>
</organism>
<dbReference type="Proteomes" id="UP001516400">
    <property type="component" value="Unassembled WGS sequence"/>
</dbReference>
<evidence type="ECO:0000313" key="3">
    <source>
        <dbReference type="Proteomes" id="UP001516400"/>
    </source>
</evidence>
<evidence type="ECO:0000313" key="2">
    <source>
        <dbReference type="EMBL" id="KAL3281145.1"/>
    </source>
</evidence>
<feature type="region of interest" description="Disordered" evidence="1">
    <location>
        <begin position="1"/>
        <end position="87"/>
    </location>
</feature>
<sequence>MRRTQDNHPSHGNVFGRSNVPSNDEPTGSQKVLESQEILPRKSWSEIAGQSQTNTKPDNEVQNQERRISVPNKKRDTHSKSIIFTGSSATNKKPSVQGVVRKYWLYVGRIAGSDVSIEAIKDYLGDVGENIDVNKLYTKGSKSSFSIGVTSEDVYKTVLSGDFWPEGVLIREFSFRNFFQKGAASRNST</sequence>
<gene>
    <name evidence="2" type="ORF">HHI36_004364</name>
</gene>
<feature type="compositionally biased region" description="Polar residues" evidence="1">
    <location>
        <begin position="19"/>
        <end position="33"/>
    </location>
</feature>
<protein>
    <submittedName>
        <fullName evidence="2">Uncharacterized protein</fullName>
    </submittedName>
</protein>
<comment type="caution">
    <text evidence="2">The sequence shown here is derived from an EMBL/GenBank/DDBJ whole genome shotgun (WGS) entry which is preliminary data.</text>
</comment>
<dbReference type="AlphaFoldDB" id="A0ABD2NR56"/>
<dbReference type="EMBL" id="JABFTP020000144">
    <property type="protein sequence ID" value="KAL3281145.1"/>
    <property type="molecule type" value="Genomic_DNA"/>
</dbReference>